<sequence>MICPSLGWERLESSGTGLEEGRIEIGAGWETMERRRRADRGGIARENEQLNAL</sequence>
<name>A0A346PBC5_9EURY</name>
<proteinExistence type="predicted"/>
<dbReference type="Proteomes" id="UP000258707">
    <property type="component" value="Chromosome"/>
</dbReference>
<dbReference type="KEGG" id="nan:AArc1_0476"/>
<reference evidence="2" key="1">
    <citation type="submission" date="2017-10" db="EMBL/GenBank/DDBJ databases">
        <title>Phenotypic and genomic properties of facultatively anaerobic sulfur-reducing natronoarchaea from hypersaline soda lakes.</title>
        <authorList>
            <person name="Sorokin D.Y."/>
            <person name="Kublanov I.V."/>
            <person name="Roman P."/>
            <person name="Sinninghe Damste J.S."/>
            <person name="Golyshin P.N."/>
            <person name="Rojo D."/>
            <person name="Ciordia S."/>
            <person name="Mena Md.C."/>
            <person name="Ferrer M."/>
            <person name="Messina E."/>
            <person name="Smedile F."/>
            <person name="La Spada G."/>
            <person name="La Cono V."/>
            <person name="Yakimov M.M."/>
        </authorList>
    </citation>
    <scope>NUCLEOTIDE SEQUENCE [LARGE SCALE GENOMIC DNA]</scope>
    <source>
        <strain evidence="2">AArc1</strain>
    </source>
</reference>
<gene>
    <name evidence="1" type="ORF">AArc1_0476</name>
</gene>
<evidence type="ECO:0000313" key="2">
    <source>
        <dbReference type="Proteomes" id="UP000258707"/>
    </source>
</evidence>
<organism evidence="1 2">
    <name type="scientific">Natrarchaeobaculum sulfurireducens</name>
    <dbReference type="NCBI Taxonomy" id="2044521"/>
    <lineage>
        <taxon>Archaea</taxon>
        <taxon>Methanobacteriati</taxon>
        <taxon>Methanobacteriota</taxon>
        <taxon>Stenosarchaea group</taxon>
        <taxon>Halobacteria</taxon>
        <taxon>Halobacteriales</taxon>
        <taxon>Natrialbaceae</taxon>
        <taxon>Natrarchaeobaculum</taxon>
    </lineage>
</organism>
<dbReference type="AlphaFoldDB" id="A0A346PBC5"/>
<evidence type="ECO:0000313" key="1">
    <source>
        <dbReference type="EMBL" id="AXR76820.1"/>
    </source>
</evidence>
<protein>
    <submittedName>
        <fullName evidence="1">Uncharacterized protein</fullName>
    </submittedName>
</protein>
<dbReference type="EMBL" id="CP024047">
    <property type="protein sequence ID" value="AXR76820.1"/>
    <property type="molecule type" value="Genomic_DNA"/>
</dbReference>
<accession>A0A346PBC5</accession>